<gene>
    <name evidence="2" type="ORF">PLOB_00033200</name>
</gene>
<reference evidence="2 3" key="1">
    <citation type="submission" date="2022-05" db="EMBL/GenBank/DDBJ databases">
        <authorList>
            <consortium name="Genoscope - CEA"/>
            <person name="William W."/>
        </authorList>
    </citation>
    <scope>NUCLEOTIDE SEQUENCE [LARGE SCALE GENOMIC DNA]</scope>
</reference>
<proteinExistence type="predicted"/>
<accession>A0ABN8P0Q7</accession>
<name>A0ABN8P0Q7_9CNID</name>
<evidence type="ECO:0000313" key="3">
    <source>
        <dbReference type="Proteomes" id="UP001159405"/>
    </source>
</evidence>
<protein>
    <recommendedName>
        <fullName evidence="1">GIY-YIG domain-containing protein</fullName>
    </recommendedName>
</protein>
<keyword evidence="3" id="KW-1185">Reference proteome</keyword>
<dbReference type="Proteomes" id="UP001159405">
    <property type="component" value="Unassembled WGS sequence"/>
</dbReference>
<dbReference type="InterPro" id="IPR000305">
    <property type="entry name" value="GIY-YIG_endonuc"/>
</dbReference>
<feature type="domain" description="GIY-YIG" evidence="1">
    <location>
        <begin position="68"/>
        <end position="98"/>
    </location>
</feature>
<evidence type="ECO:0000313" key="2">
    <source>
        <dbReference type="EMBL" id="CAH3127779.1"/>
    </source>
</evidence>
<sequence>ITFNPALCKVSPVPSSPNCKDTFPVPPVIAHRRHASVRDLLQGQTNYIFTATSEQRKIIDHLSCKSKNLIYLIQCNKCKCQYIGETKRQLNERFGEHHRSMLNLQQLSDPTPVSLRFNQAGHSI</sequence>
<comment type="caution">
    <text evidence="2">The sequence shown here is derived from an EMBL/GenBank/DDBJ whole genome shotgun (WGS) entry which is preliminary data.</text>
</comment>
<feature type="non-terminal residue" evidence="2">
    <location>
        <position position="124"/>
    </location>
</feature>
<evidence type="ECO:0000259" key="1">
    <source>
        <dbReference type="Pfam" id="PF01541"/>
    </source>
</evidence>
<feature type="non-terminal residue" evidence="2">
    <location>
        <position position="1"/>
    </location>
</feature>
<dbReference type="Pfam" id="PF01541">
    <property type="entry name" value="GIY-YIG"/>
    <property type="match status" value="1"/>
</dbReference>
<dbReference type="CDD" id="cd10442">
    <property type="entry name" value="GIY-YIG_PLEs"/>
    <property type="match status" value="1"/>
</dbReference>
<organism evidence="2 3">
    <name type="scientific">Porites lobata</name>
    <dbReference type="NCBI Taxonomy" id="104759"/>
    <lineage>
        <taxon>Eukaryota</taxon>
        <taxon>Metazoa</taxon>
        <taxon>Cnidaria</taxon>
        <taxon>Anthozoa</taxon>
        <taxon>Hexacorallia</taxon>
        <taxon>Scleractinia</taxon>
        <taxon>Fungiina</taxon>
        <taxon>Poritidae</taxon>
        <taxon>Porites</taxon>
    </lineage>
</organism>
<dbReference type="EMBL" id="CALNXK010000044">
    <property type="protein sequence ID" value="CAH3127779.1"/>
    <property type="molecule type" value="Genomic_DNA"/>
</dbReference>